<dbReference type="InterPro" id="IPR036397">
    <property type="entry name" value="RNaseH_sf"/>
</dbReference>
<dbReference type="Gene3D" id="3.30.450.20">
    <property type="entry name" value="PAS domain"/>
    <property type="match status" value="1"/>
</dbReference>
<feature type="transmembrane region" description="Helical" evidence="5">
    <location>
        <begin position="12"/>
        <end position="34"/>
    </location>
</feature>
<dbReference type="GO" id="GO:0008408">
    <property type="term" value="F:3'-5' exonuclease activity"/>
    <property type="evidence" value="ECO:0007669"/>
    <property type="project" value="TreeGrafter"/>
</dbReference>
<feature type="domain" description="Exonuclease" evidence="6">
    <location>
        <begin position="497"/>
        <end position="667"/>
    </location>
</feature>
<dbReference type="InterPro" id="IPR006054">
    <property type="entry name" value="DnaQ"/>
</dbReference>
<evidence type="ECO:0000313" key="7">
    <source>
        <dbReference type="EMBL" id="NEX47488.1"/>
    </source>
</evidence>
<keyword evidence="5" id="KW-1133">Transmembrane helix</keyword>
<evidence type="ECO:0000256" key="1">
    <source>
        <dbReference type="ARBA" id="ARBA00012417"/>
    </source>
</evidence>
<name>A0A6B3RRP0_9RHOB</name>
<dbReference type="InterPro" id="IPR013520">
    <property type="entry name" value="Ribonucl_H"/>
</dbReference>
<dbReference type="AlphaFoldDB" id="A0A6B3RRP0"/>
<dbReference type="FunFam" id="3.30.420.10:FF:000045">
    <property type="entry name" value="3'-5' exonuclease DinG"/>
    <property type="match status" value="1"/>
</dbReference>
<dbReference type="NCBIfam" id="TIGR00573">
    <property type="entry name" value="dnaq"/>
    <property type="match status" value="1"/>
</dbReference>
<organism evidence="7 8">
    <name type="scientific">Pseudotabrizicola algicola</name>
    <dbReference type="NCBI Taxonomy" id="2709381"/>
    <lineage>
        <taxon>Bacteria</taxon>
        <taxon>Pseudomonadati</taxon>
        <taxon>Pseudomonadota</taxon>
        <taxon>Alphaproteobacteria</taxon>
        <taxon>Rhodobacterales</taxon>
        <taxon>Paracoccaceae</taxon>
        <taxon>Pseudotabrizicola</taxon>
    </lineage>
</organism>
<dbReference type="GO" id="GO:0003887">
    <property type="term" value="F:DNA-directed DNA polymerase activity"/>
    <property type="evidence" value="ECO:0007669"/>
    <property type="project" value="UniProtKB-EC"/>
</dbReference>
<dbReference type="InterPro" id="IPR012337">
    <property type="entry name" value="RNaseH-like_sf"/>
</dbReference>
<dbReference type="GO" id="GO:0003677">
    <property type="term" value="F:DNA binding"/>
    <property type="evidence" value="ECO:0007669"/>
    <property type="project" value="InterPro"/>
</dbReference>
<evidence type="ECO:0000256" key="4">
    <source>
        <dbReference type="ARBA" id="ARBA00049244"/>
    </source>
</evidence>
<dbReference type="SUPFAM" id="SSF53098">
    <property type="entry name" value="Ribonuclease H-like"/>
    <property type="match status" value="1"/>
</dbReference>
<protein>
    <recommendedName>
        <fullName evidence="1">DNA-directed DNA polymerase</fullName>
        <ecNumber evidence="1">2.7.7.7</ecNumber>
    </recommendedName>
</protein>
<dbReference type="InterPro" id="IPR035965">
    <property type="entry name" value="PAS-like_dom_sf"/>
</dbReference>
<dbReference type="PANTHER" id="PTHR30231">
    <property type="entry name" value="DNA POLYMERASE III SUBUNIT EPSILON"/>
    <property type="match status" value="1"/>
</dbReference>
<reference evidence="7 8" key="1">
    <citation type="submission" date="2020-02" db="EMBL/GenBank/DDBJ databases">
        <title>Rhodobacter algicola sp. nov., isolated from microalga culture.</title>
        <authorList>
            <person name="Park C.-Y."/>
        </authorList>
    </citation>
    <scope>NUCLEOTIDE SEQUENCE [LARGE SCALE GENOMIC DNA]</scope>
    <source>
        <strain evidence="7 8">ETT8</strain>
    </source>
</reference>
<keyword evidence="5" id="KW-0812">Transmembrane</keyword>
<keyword evidence="8" id="KW-1185">Reference proteome</keyword>
<gene>
    <name evidence="7" type="ORF">G3572_14850</name>
</gene>
<evidence type="ECO:0000256" key="2">
    <source>
        <dbReference type="ARBA" id="ARBA00025483"/>
    </source>
</evidence>
<dbReference type="SUPFAM" id="SSF55785">
    <property type="entry name" value="PYP-like sensor domain (PAS domain)"/>
    <property type="match status" value="1"/>
</dbReference>
<dbReference type="EC" id="2.7.7.7" evidence="1"/>
<evidence type="ECO:0000313" key="8">
    <source>
        <dbReference type="Proteomes" id="UP000481421"/>
    </source>
</evidence>
<dbReference type="SMART" id="SM00479">
    <property type="entry name" value="EXOIII"/>
    <property type="match status" value="1"/>
</dbReference>
<comment type="caution">
    <text evidence="7">The sequence shown here is derived from an EMBL/GenBank/DDBJ whole genome shotgun (WGS) entry which is preliminary data.</text>
</comment>
<comment type="catalytic activity">
    <reaction evidence="4">
        <text>DNA(n) + a 2'-deoxyribonucleoside 5'-triphosphate = DNA(n+1) + diphosphate</text>
        <dbReference type="Rhea" id="RHEA:22508"/>
        <dbReference type="Rhea" id="RHEA-COMP:17339"/>
        <dbReference type="Rhea" id="RHEA-COMP:17340"/>
        <dbReference type="ChEBI" id="CHEBI:33019"/>
        <dbReference type="ChEBI" id="CHEBI:61560"/>
        <dbReference type="ChEBI" id="CHEBI:173112"/>
        <dbReference type="EC" id="2.7.7.7"/>
    </reaction>
</comment>
<dbReference type="GO" id="GO:0005829">
    <property type="term" value="C:cytosol"/>
    <property type="evidence" value="ECO:0007669"/>
    <property type="project" value="TreeGrafter"/>
</dbReference>
<dbReference type="EMBL" id="JAAIKE010000005">
    <property type="protein sequence ID" value="NEX47488.1"/>
    <property type="molecule type" value="Genomic_DNA"/>
</dbReference>
<dbReference type="GO" id="GO:0045004">
    <property type="term" value="P:DNA replication proofreading"/>
    <property type="evidence" value="ECO:0007669"/>
    <property type="project" value="TreeGrafter"/>
</dbReference>
<keyword evidence="5" id="KW-0472">Membrane</keyword>
<dbReference type="Pfam" id="PF00929">
    <property type="entry name" value="RNase_T"/>
    <property type="match status" value="1"/>
</dbReference>
<sequence length="691" mass="74197">MLMRLSLRLRIFLLFAGLAAAALVALMVGLGLGYRRLGSPETFDAFVQGGVVAAFVILGVVAWVWYLFDLNVAKPIDSLAGALRVRAHSDVSGAIDPTIAAYLGDLAPAAKAAAMTLQETRNALAEAVARETTRLTVEKARLEALLSDVDAGVVLCSGDHTLAFYNGQAVDLMGAGAAAPGLDRRLFDYLRDGPIRLAHERLIATGDPEAASDLLCATLNGSRVLSARMRLMAADNGAVPGYVLTLRDVTADHALHARREALLAEVFDRVRRPAANLTTLMAAIPEGAAAPGKLDLALREEVATLTAAVTDLSRRHDEGRGDGWALAMARASDLLDGLRARMEREGLRADTRADALLLRCNGFEVIALLAGLTGAMAGEGLARAFRLTIEEDGTGALIRLIWTGAALPMAQLERWLDAPLEPGISALPRRAVLARHATEIWPEAAGPGENSLCLPIPQARRVVRRPEPIARPVVYDFDLLSKARSAKVQDTRLPDLTYVVFDTETTGLLPGQGDEIVQIAAVRIVNGRRVEGEVFNTLVNPRRPIPLSSTEVHGITEAMVQDAPFVEEVAALFHKFAEGAVLVAHNAPFDMEFLRRLEPGLGLRFDNPALDTVLLSAVIFGQHEVHSLDALTHRLGITIPEEARHTAIGDTIATADAFLKLLPMLQGKGFATFGAVLSEVRRHGRLLKDLN</sequence>
<dbReference type="CDD" id="cd06127">
    <property type="entry name" value="DEDDh"/>
    <property type="match status" value="1"/>
</dbReference>
<comment type="function">
    <text evidence="2">DNA polymerase III is a complex, multichain enzyme responsible for most of the replicative synthesis in bacteria. The epsilon subunit contain the editing function and is a proofreading 3'-5' exonuclease.</text>
</comment>
<dbReference type="Proteomes" id="UP000481421">
    <property type="component" value="Unassembled WGS sequence"/>
</dbReference>
<dbReference type="Gene3D" id="3.30.420.10">
    <property type="entry name" value="Ribonuclease H-like superfamily/Ribonuclease H"/>
    <property type="match status" value="1"/>
</dbReference>
<evidence type="ECO:0000259" key="6">
    <source>
        <dbReference type="SMART" id="SM00479"/>
    </source>
</evidence>
<dbReference type="PANTHER" id="PTHR30231:SF41">
    <property type="entry name" value="DNA POLYMERASE III SUBUNIT EPSILON"/>
    <property type="match status" value="1"/>
</dbReference>
<evidence type="ECO:0000256" key="3">
    <source>
        <dbReference type="ARBA" id="ARBA00026073"/>
    </source>
</evidence>
<accession>A0A6B3RRP0</accession>
<evidence type="ECO:0000256" key="5">
    <source>
        <dbReference type="SAM" id="Phobius"/>
    </source>
</evidence>
<proteinExistence type="predicted"/>
<comment type="subunit">
    <text evidence="3">DNA polymerase III contains a core (composed of alpha, epsilon and theta chains) that associates with a tau subunit. This core dimerizes to form the POLIII' complex. PolIII' associates with the gamma complex (composed of gamma, delta, delta', psi and chi chains) and with the beta chain to form the complete DNA polymerase III complex.</text>
</comment>
<feature type="transmembrane region" description="Helical" evidence="5">
    <location>
        <begin position="46"/>
        <end position="68"/>
    </location>
</feature>